<reference evidence="2 3" key="1">
    <citation type="journal article" date="2018" name="Nat. Ecol. Evol.">
        <title>Shark genomes provide insights into elasmobranch evolution and the origin of vertebrates.</title>
        <authorList>
            <person name="Hara Y"/>
            <person name="Yamaguchi K"/>
            <person name="Onimaru K"/>
            <person name="Kadota M"/>
            <person name="Koyanagi M"/>
            <person name="Keeley SD"/>
            <person name="Tatsumi K"/>
            <person name="Tanaka K"/>
            <person name="Motone F"/>
            <person name="Kageyama Y"/>
            <person name="Nozu R"/>
            <person name="Adachi N"/>
            <person name="Nishimura O"/>
            <person name="Nakagawa R"/>
            <person name="Tanegashima C"/>
            <person name="Kiyatake I"/>
            <person name="Matsumoto R"/>
            <person name="Murakumo K"/>
            <person name="Nishida K"/>
            <person name="Terakita A"/>
            <person name="Kuratani S"/>
            <person name="Sato K"/>
            <person name="Hyodo S Kuraku.S."/>
        </authorList>
    </citation>
    <scope>NUCLEOTIDE SEQUENCE [LARGE SCALE GENOMIC DNA]</scope>
</reference>
<gene>
    <name evidence="2" type="ORF">chiPu_0031364</name>
</gene>
<proteinExistence type="predicted"/>
<protein>
    <submittedName>
        <fullName evidence="2">Uncharacterized protein</fullName>
    </submittedName>
</protein>
<evidence type="ECO:0000313" key="3">
    <source>
        <dbReference type="Proteomes" id="UP000287033"/>
    </source>
</evidence>
<dbReference type="EMBL" id="BEZZ01207996">
    <property type="protein sequence ID" value="GCC47005.1"/>
    <property type="molecule type" value="Genomic_DNA"/>
</dbReference>
<name>A0A401TWH5_CHIPU</name>
<keyword evidence="3" id="KW-1185">Reference proteome</keyword>
<sequence>MKRGAASSPALTNGFSLPSLTISGAPASPAGTVEAPARRSPGDMARATGTVRVYLPNKQRTVVSPAQSAMLAPHRGWAPISA</sequence>
<evidence type="ECO:0000256" key="1">
    <source>
        <dbReference type="SAM" id="MobiDB-lite"/>
    </source>
</evidence>
<organism evidence="2 3">
    <name type="scientific">Chiloscyllium punctatum</name>
    <name type="common">Brownbanded bambooshark</name>
    <name type="synonym">Hemiscyllium punctatum</name>
    <dbReference type="NCBI Taxonomy" id="137246"/>
    <lineage>
        <taxon>Eukaryota</taxon>
        <taxon>Metazoa</taxon>
        <taxon>Chordata</taxon>
        <taxon>Craniata</taxon>
        <taxon>Vertebrata</taxon>
        <taxon>Chondrichthyes</taxon>
        <taxon>Elasmobranchii</taxon>
        <taxon>Galeomorphii</taxon>
        <taxon>Galeoidea</taxon>
        <taxon>Orectolobiformes</taxon>
        <taxon>Hemiscylliidae</taxon>
        <taxon>Chiloscyllium</taxon>
    </lineage>
</organism>
<dbReference type="Proteomes" id="UP000287033">
    <property type="component" value="Unassembled WGS sequence"/>
</dbReference>
<accession>A0A401TWH5</accession>
<dbReference type="AlphaFoldDB" id="A0A401TWH5"/>
<evidence type="ECO:0000313" key="2">
    <source>
        <dbReference type="EMBL" id="GCC47005.1"/>
    </source>
</evidence>
<comment type="caution">
    <text evidence="2">The sequence shown here is derived from an EMBL/GenBank/DDBJ whole genome shotgun (WGS) entry which is preliminary data.</text>
</comment>
<feature type="compositionally biased region" description="Polar residues" evidence="1">
    <location>
        <begin position="9"/>
        <end position="22"/>
    </location>
</feature>
<feature type="region of interest" description="Disordered" evidence="1">
    <location>
        <begin position="1"/>
        <end position="47"/>
    </location>
</feature>